<organism evidence="1 2">
    <name type="scientific">Paenibacillus mesotrionivorans</name>
    <dbReference type="NCBI Taxonomy" id="3160968"/>
    <lineage>
        <taxon>Bacteria</taxon>
        <taxon>Bacillati</taxon>
        <taxon>Bacillota</taxon>
        <taxon>Bacilli</taxon>
        <taxon>Bacillales</taxon>
        <taxon>Paenibacillaceae</taxon>
        <taxon>Paenibacillus</taxon>
    </lineage>
</organism>
<accession>A0ACC7P767</accession>
<evidence type="ECO:0000313" key="2">
    <source>
        <dbReference type="Proteomes" id="UP001631969"/>
    </source>
</evidence>
<dbReference type="EMBL" id="JBJURJ010000017">
    <property type="protein sequence ID" value="MFM9331202.1"/>
    <property type="molecule type" value="Genomic_DNA"/>
</dbReference>
<dbReference type="Proteomes" id="UP001631969">
    <property type="component" value="Unassembled WGS sequence"/>
</dbReference>
<proteinExistence type="predicted"/>
<sequence length="347" mass="38689">MKTYGIILVGCGYMGAVHLDSLYKHNRARIVGVADLRPEKAQEFALKYGAEAWDTDYRNLLKREDVDIVIIATYPSTHLEIAKASIAAGKHILCEKPIAGNMKETEEFIRLAGSAKTKVLVGHILRHNSTYQRVADMIRSGAIGAPLAMRMSQVKRTHNWESHLALLHDASPIVDCGVHYIDVMRWVTGAEVDSVSGVGQRLDAGVPENTYNYGMITMKFSDGSIGYYEAGWGHTMPSDNLKEFIGPKGRIRIIYKDQRPKSEQHLGNLIQFEHYPSGTREDINVDYTLKPTGVQFEHFVGMIEGTKAATPTLEDVYKAMQITLLADRAIHEGRTLSFAQPPIYAVK</sequence>
<name>A0ACC7P767_9BACL</name>
<comment type="caution">
    <text evidence="1">The sequence shown here is derived from an EMBL/GenBank/DDBJ whole genome shotgun (WGS) entry which is preliminary data.</text>
</comment>
<evidence type="ECO:0000313" key="1">
    <source>
        <dbReference type="EMBL" id="MFM9331202.1"/>
    </source>
</evidence>
<reference evidence="1" key="1">
    <citation type="submission" date="2024-12" db="EMBL/GenBank/DDBJ databases">
        <authorList>
            <person name="Wu N."/>
        </authorList>
    </citation>
    <scope>NUCLEOTIDE SEQUENCE</scope>
    <source>
        <strain evidence="1">P15</strain>
    </source>
</reference>
<protein>
    <submittedName>
        <fullName evidence="1">Gfo/Idh/MocA family protein</fullName>
    </submittedName>
</protein>
<gene>
    <name evidence="1" type="ORF">ACI1P1_23180</name>
</gene>
<keyword evidence="2" id="KW-1185">Reference proteome</keyword>